<keyword evidence="6" id="KW-1185">Reference proteome</keyword>
<dbReference type="GO" id="GO:0009451">
    <property type="term" value="P:RNA modification"/>
    <property type="evidence" value="ECO:0007669"/>
    <property type="project" value="InterPro"/>
</dbReference>
<evidence type="ECO:0000256" key="3">
    <source>
        <dbReference type="PROSITE-ProRule" id="PRU00708"/>
    </source>
</evidence>
<feature type="repeat" description="PPR" evidence="3">
    <location>
        <begin position="82"/>
        <end position="116"/>
    </location>
</feature>
<protein>
    <recommendedName>
        <fullName evidence="4">DYW domain-containing protein</fullName>
    </recommendedName>
</protein>
<dbReference type="Pfam" id="PF01535">
    <property type="entry name" value="PPR"/>
    <property type="match status" value="6"/>
</dbReference>
<dbReference type="PANTHER" id="PTHR47926:SF536">
    <property type="entry name" value="DYW DOMAIN-CONTAINING PROTEIN"/>
    <property type="match status" value="1"/>
</dbReference>
<accession>S8C9J6</accession>
<feature type="repeat" description="PPR" evidence="3">
    <location>
        <begin position="386"/>
        <end position="420"/>
    </location>
</feature>
<gene>
    <name evidence="5" type="ORF">M569_13774</name>
</gene>
<sequence>MLIKDHVFPINHYLRILDGGIASKSLKVGGIILQCLFKFIGDSIGTTTPVFNKLIHLYISCHRPRFAHRIFRLIPIQQRKWESILCNKIIREYARHGPFQNAVDLYGEMLVDGVLSTKYTYPYVLKACSALQDVETGLKVHARVEKLNLKDDVFVCTALIDFYVKCGFLLMAQELFDEMPEKDTVTWNALISGVSLHGTCFEVIKLLSEMQHCGEKVNSSTLAAILPAIASECRLQEGKAIHGFGLRRCFHFDEVTATCLLDMYGKCGKLTYAMKIFEALHSKNEITWSAVIGACVTQNAIFEALDLFRRMMRYADLCPSPIMISTLLRGCAKLNCLNVGYQLHCYTMKLGLGSDLMVANTTLSLYAKCGSVRDAMRVLYGMQVIDSVSCSAIMSGCVQNGSADEALRIFRRMLFLGLKPELPTMMGFLPACSYLSALQHGVCGHAYCVVHGFTSDVSICNALVDMYSKCGNTDVARLVFDGISRKDVVSWNAMILGYGINGLGNEAISLFEAMNASSGGVKPDGVTFVALLSACSHSGLVAEGRRFFRAMAREFDVAPKTDHYFCMADLLGRTGFLSEARDLIGSMPFEPDAHMWNALLASCRIHRDVEMAEEVSGRILSAGPAGTGNFVLLHNLYTTAERWKDAAAVRVRQREMGFRKRPGCSWIEVSGTVHGFVGGRSGGYPPEIYAEVERLSREMKGLGYRAECGYVYQDVEEEEKEGTLLYHGEKLAVAFGVLRVGGDKRIVVSKNLRVCGDCHEAIKYVTVITKREISVRDTTRFHHFKDGVCNCGDFW</sequence>
<reference evidence="5 6" key="1">
    <citation type="journal article" date="2013" name="BMC Genomics">
        <title>The miniature genome of a carnivorous plant Genlisea aurea contains a low number of genes and short non-coding sequences.</title>
        <authorList>
            <person name="Leushkin E.V."/>
            <person name="Sutormin R.A."/>
            <person name="Nabieva E.R."/>
            <person name="Penin A.A."/>
            <person name="Kondrashov A.S."/>
            <person name="Logacheva M.D."/>
        </authorList>
    </citation>
    <scope>NUCLEOTIDE SEQUENCE [LARGE SCALE GENOMIC DNA]</scope>
</reference>
<dbReference type="FunFam" id="1.25.40.10:FF:000090">
    <property type="entry name" value="Pentatricopeptide repeat-containing protein, chloroplastic"/>
    <property type="match status" value="1"/>
</dbReference>
<dbReference type="InterPro" id="IPR032867">
    <property type="entry name" value="DYW_dom"/>
</dbReference>
<proteinExistence type="inferred from homology"/>
<dbReference type="Gene3D" id="1.25.40.10">
    <property type="entry name" value="Tetratricopeptide repeat domain"/>
    <property type="match status" value="5"/>
</dbReference>
<dbReference type="Pfam" id="PF14432">
    <property type="entry name" value="DYW_deaminase"/>
    <property type="match status" value="1"/>
</dbReference>
<dbReference type="InterPro" id="IPR002885">
    <property type="entry name" value="PPR_rpt"/>
</dbReference>
<dbReference type="PANTHER" id="PTHR47926">
    <property type="entry name" value="PENTATRICOPEPTIDE REPEAT-CONTAINING PROTEIN"/>
    <property type="match status" value="1"/>
</dbReference>
<dbReference type="OrthoDB" id="185373at2759"/>
<dbReference type="AlphaFoldDB" id="S8C9J6"/>
<dbReference type="GO" id="GO:0003723">
    <property type="term" value="F:RNA binding"/>
    <property type="evidence" value="ECO:0007669"/>
    <property type="project" value="InterPro"/>
</dbReference>
<dbReference type="PROSITE" id="PS51375">
    <property type="entry name" value="PPR"/>
    <property type="match status" value="5"/>
</dbReference>
<feature type="repeat" description="PPR" evidence="3">
    <location>
        <begin position="152"/>
        <end position="186"/>
    </location>
</feature>
<evidence type="ECO:0000259" key="4">
    <source>
        <dbReference type="Pfam" id="PF14432"/>
    </source>
</evidence>
<dbReference type="GO" id="GO:0008270">
    <property type="term" value="F:zinc ion binding"/>
    <property type="evidence" value="ECO:0007669"/>
    <property type="project" value="InterPro"/>
</dbReference>
<dbReference type="Pfam" id="PF13041">
    <property type="entry name" value="PPR_2"/>
    <property type="match status" value="1"/>
</dbReference>
<dbReference type="Proteomes" id="UP000015453">
    <property type="component" value="Unassembled WGS sequence"/>
</dbReference>
<comment type="caution">
    <text evidence="5">The sequence shown here is derived from an EMBL/GenBank/DDBJ whole genome shotgun (WGS) entry which is preliminary data.</text>
</comment>
<dbReference type="NCBIfam" id="TIGR00756">
    <property type="entry name" value="PPR"/>
    <property type="match status" value="1"/>
</dbReference>
<comment type="similarity">
    <text evidence="1">Belongs to the PPR family. PCMP-H subfamily.</text>
</comment>
<evidence type="ECO:0000256" key="1">
    <source>
        <dbReference type="ARBA" id="ARBA00006643"/>
    </source>
</evidence>
<dbReference type="InterPro" id="IPR046848">
    <property type="entry name" value="E_motif"/>
</dbReference>
<dbReference type="InterPro" id="IPR046960">
    <property type="entry name" value="PPR_At4g14850-like_plant"/>
</dbReference>
<dbReference type="Pfam" id="PF20431">
    <property type="entry name" value="E_motif"/>
    <property type="match status" value="1"/>
</dbReference>
<evidence type="ECO:0000256" key="2">
    <source>
        <dbReference type="ARBA" id="ARBA00022737"/>
    </source>
</evidence>
<dbReference type="FunFam" id="1.25.40.10:FF:000682">
    <property type="entry name" value="Pentatricopeptide repeat-containing protein At3g16610"/>
    <property type="match status" value="1"/>
</dbReference>
<dbReference type="InterPro" id="IPR011990">
    <property type="entry name" value="TPR-like_helical_dom_sf"/>
</dbReference>
<evidence type="ECO:0000313" key="5">
    <source>
        <dbReference type="EMBL" id="EPS61026.1"/>
    </source>
</evidence>
<feature type="repeat" description="PPR" evidence="3">
    <location>
        <begin position="284"/>
        <end position="319"/>
    </location>
</feature>
<evidence type="ECO:0000313" key="6">
    <source>
        <dbReference type="Proteomes" id="UP000015453"/>
    </source>
</evidence>
<organism evidence="5 6">
    <name type="scientific">Genlisea aurea</name>
    <dbReference type="NCBI Taxonomy" id="192259"/>
    <lineage>
        <taxon>Eukaryota</taxon>
        <taxon>Viridiplantae</taxon>
        <taxon>Streptophyta</taxon>
        <taxon>Embryophyta</taxon>
        <taxon>Tracheophyta</taxon>
        <taxon>Spermatophyta</taxon>
        <taxon>Magnoliopsida</taxon>
        <taxon>eudicotyledons</taxon>
        <taxon>Gunneridae</taxon>
        <taxon>Pentapetalae</taxon>
        <taxon>asterids</taxon>
        <taxon>lamiids</taxon>
        <taxon>Lamiales</taxon>
        <taxon>Lentibulariaceae</taxon>
        <taxon>Genlisea</taxon>
    </lineage>
</organism>
<keyword evidence="2" id="KW-0677">Repeat</keyword>
<dbReference type="EMBL" id="AUSU01007136">
    <property type="protein sequence ID" value="EPS61026.1"/>
    <property type="molecule type" value="Genomic_DNA"/>
</dbReference>
<feature type="domain" description="DYW" evidence="4">
    <location>
        <begin position="703"/>
        <end position="795"/>
    </location>
</feature>
<name>S8C9J6_9LAMI</name>
<feature type="repeat" description="PPR" evidence="3">
    <location>
        <begin position="487"/>
        <end position="517"/>
    </location>
</feature>